<dbReference type="Proteomes" id="UP000612585">
    <property type="component" value="Unassembled WGS sequence"/>
</dbReference>
<dbReference type="EMBL" id="BOPG01000077">
    <property type="protein sequence ID" value="GIJ62359.1"/>
    <property type="molecule type" value="Genomic_DNA"/>
</dbReference>
<proteinExistence type="predicted"/>
<accession>A0A8J3ZDU7</accession>
<gene>
    <name evidence="1" type="ORF">Vau01_098750</name>
</gene>
<sequence length="123" mass="14409">MLPGFADLALIRQDRPVDWNELLWHTERRLGMYVGRLRYDRAYSMVTGFDLARGQGDLARFQVWMAERHGDTALAWPSLVLKEVFGNRAGEESLRTDEDHQIAIEHLCERLREFLNLPENDPR</sequence>
<comment type="caution">
    <text evidence="1">The sequence shown here is derived from an EMBL/GenBank/DDBJ whole genome shotgun (WGS) entry which is preliminary data.</text>
</comment>
<name>A0A8J3ZDU7_9ACTN</name>
<protein>
    <submittedName>
        <fullName evidence="1">Uncharacterized protein</fullName>
    </submittedName>
</protein>
<keyword evidence="2" id="KW-1185">Reference proteome</keyword>
<evidence type="ECO:0000313" key="1">
    <source>
        <dbReference type="EMBL" id="GIJ62359.1"/>
    </source>
</evidence>
<evidence type="ECO:0000313" key="2">
    <source>
        <dbReference type="Proteomes" id="UP000612585"/>
    </source>
</evidence>
<reference evidence="1" key="1">
    <citation type="submission" date="2021-01" db="EMBL/GenBank/DDBJ databases">
        <title>Whole genome shotgun sequence of Virgisporangium aurantiacum NBRC 16421.</title>
        <authorList>
            <person name="Komaki H."/>
            <person name="Tamura T."/>
        </authorList>
    </citation>
    <scope>NUCLEOTIDE SEQUENCE</scope>
    <source>
        <strain evidence="1">NBRC 16421</strain>
    </source>
</reference>
<dbReference type="AlphaFoldDB" id="A0A8J3ZDU7"/>
<organism evidence="1 2">
    <name type="scientific">Virgisporangium aurantiacum</name>
    <dbReference type="NCBI Taxonomy" id="175570"/>
    <lineage>
        <taxon>Bacteria</taxon>
        <taxon>Bacillati</taxon>
        <taxon>Actinomycetota</taxon>
        <taxon>Actinomycetes</taxon>
        <taxon>Micromonosporales</taxon>
        <taxon>Micromonosporaceae</taxon>
        <taxon>Virgisporangium</taxon>
    </lineage>
</organism>